<keyword evidence="2" id="KW-1185">Reference proteome</keyword>
<dbReference type="EMBL" id="CM047737">
    <property type="protein sequence ID" value="KAJ0047869.1"/>
    <property type="molecule type" value="Genomic_DNA"/>
</dbReference>
<organism evidence="1 2">
    <name type="scientific">Pistacia integerrima</name>
    <dbReference type="NCBI Taxonomy" id="434235"/>
    <lineage>
        <taxon>Eukaryota</taxon>
        <taxon>Viridiplantae</taxon>
        <taxon>Streptophyta</taxon>
        <taxon>Embryophyta</taxon>
        <taxon>Tracheophyta</taxon>
        <taxon>Spermatophyta</taxon>
        <taxon>Magnoliopsida</taxon>
        <taxon>eudicotyledons</taxon>
        <taxon>Gunneridae</taxon>
        <taxon>Pentapetalae</taxon>
        <taxon>rosids</taxon>
        <taxon>malvids</taxon>
        <taxon>Sapindales</taxon>
        <taxon>Anacardiaceae</taxon>
        <taxon>Pistacia</taxon>
    </lineage>
</organism>
<comment type="caution">
    <text evidence="1">The sequence shown here is derived from an EMBL/GenBank/DDBJ whole genome shotgun (WGS) entry which is preliminary data.</text>
</comment>
<gene>
    <name evidence="1" type="ORF">Pint_15903</name>
</gene>
<name>A0ACC0ZB91_9ROSI</name>
<evidence type="ECO:0000313" key="1">
    <source>
        <dbReference type="EMBL" id="KAJ0047869.1"/>
    </source>
</evidence>
<sequence>MEEELVVSNKGDDTVGVISMNKGVKEGPIHGVHSLVVGFENRGLEALGGGKSMVVNGGERKVGISRAHMGEMEFRSDQWRVQTRFLGMGRGNVQKEMQLNGLNGQDSYGSGLTNAQAQKYLNTPLSGLSVNIEFNGMGQAHVNELVVQKGSSDQSREMWNFNGDPFSALNVASLAMGKMSILKFLGLRSKWLKIIRYKLRRMKRMVSNLLHEKGKERIGVAMEPSTKGTEVEYGMEIDCEHFAEKTDVESDVVSMAGFLKVGTENSKNEMVQDQVGEIRVFLREKPIGLCALLETRMASPKGALRLFWSVWRIFELCADYWRWRILSKASMMYTWNGKPLMDFKPLGQRIWSMDSVGVPMFSVSKKLKALKPCLQALNRKQVHLNQKVSVLRHEVEQI</sequence>
<proteinExistence type="predicted"/>
<protein>
    <submittedName>
        <fullName evidence="1">Uncharacterized protein</fullName>
    </submittedName>
</protein>
<evidence type="ECO:0000313" key="2">
    <source>
        <dbReference type="Proteomes" id="UP001163603"/>
    </source>
</evidence>
<dbReference type="Proteomes" id="UP001163603">
    <property type="component" value="Chromosome 2"/>
</dbReference>
<reference evidence="2" key="1">
    <citation type="journal article" date="2023" name="G3 (Bethesda)">
        <title>Genome assembly and association tests identify interacting loci associated with vigor, precocity, and sex in interspecific pistachio rootstocks.</title>
        <authorList>
            <person name="Palmer W."/>
            <person name="Jacygrad E."/>
            <person name="Sagayaradj S."/>
            <person name="Cavanaugh K."/>
            <person name="Han R."/>
            <person name="Bertier L."/>
            <person name="Beede B."/>
            <person name="Kafkas S."/>
            <person name="Golino D."/>
            <person name="Preece J."/>
            <person name="Michelmore R."/>
        </authorList>
    </citation>
    <scope>NUCLEOTIDE SEQUENCE [LARGE SCALE GENOMIC DNA]</scope>
</reference>
<accession>A0ACC0ZB91</accession>